<keyword evidence="2" id="KW-0012">Acyltransferase</keyword>
<accession>A0ABW0SID0</accession>
<dbReference type="InterPro" id="IPR000182">
    <property type="entry name" value="GNAT_dom"/>
</dbReference>
<organism evidence="2 3">
    <name type="scientific">Lysobacter yangpyeongensis</name>
    <dbReference type="NCBI Taxonomy" id="346182"/>
    <lineage>
        <taxon>Bacteria</taxon>
        <taxon>Pseudomonadati</taxon>
        <taxon>Pseudomonadota</taxon>
        <taxon>Gammaproteobacteria</taxon>
        <taxon>Lysobacterales</taxon>
        <taxon>Lysobacteraceae</taxon>
        <taxon>Lysobacter</taxon>
    </lineage>
</organism>
<dbReference type="RefSeq" id="WP_386752311.1">
    <property type="nucleotide sequence ID" value="NZ_JBHSNM010000001.1"/>
</dbReference>
<dbReference type="InterPro" id="IPR016181">
    <property type="entry name" value="Acyl_CoA_acyltransferase"/>
</dbReference>
<dbReference type="EMBL" id="JBHSNM010000001">
    <property type="protein sequence ID" value="MFC5568694.1"/>
    <property type="molecule type" value="Genomic_DNA"/>
</dbReference>
<gene>
    <name evidence="2" type="ORF">ACFPN1_01275</name>
</gene>
<dbReference type="SUPFAM" id="SSF55729">
    <property type="entry name" value="Acyl-CoA N-acyltransferases (Nat)"/>
    <property type="match status" value="1"/>
</dbReference>
<evidence type="ECO:0000313" key="3">
    <source>
        <dbReference type="Proteomes" id="UP001596036"/>
    </source>
</evidence>
<evidence type="ECO:0000313" key="2">
    <source>
        <dbReference type="EMBL" id="MFC5568694.1"/>
    </source>
</evidence>
<dbReference type="EC" id="2.3.1.-" evidence="2"/>
<reference evidence="3" key="1">
    <citation type="journal article" date="2019" name="Int. J. Syst. Evol. Microbiol.">
        <title>The Global Catalogue of Microorganisms (GCM) 10K type strain sequencing project: providing services to taxonomists for standard genome sequencing and annotation.</title>
        <authorList>
            <consortium name="The Broad Institute Genomics Platform"/>
            <consortium name="The Broad Institute Genome Sequencing Center for Infectious Disease"/>
            <person name="Wu L."/>
            <person name="Ma J."/>
        </authorList>
    </citation>
    <scope>NUCLEOTIDE SEQUENCE [LARGE SCALE GENOMIC DNA]</scope>
    <source>
        <strain evidence="3">KACC 11407</strain>
    </source>
</reference>
<feature type="domain" description="N-acetyltransferase" evidence="1">
    <location>
        <begin position="11"/>
        <end position="198"/>
    </location>
</feature>
<sequence>MSARKASAASIRTRPLRRDDWPVVESLFGANGACGGCWCMWWRVPMGGKTWEAAKGAPNRDAFRALVESGAASGVLAFDRDIPVGWCAIGPRSGFPRLERSKALRREWNAATWSLNCLYVPARERGRGIARALVAAAVNLARARGAAEIEAYPQFVASDERQGGAFVWTGVPALFEPLGFRPAAKPGRGRSLYLLPLRRQLFAAAQHRGP</sequence>
<protein>
    <submittedName>
        <fullName evidence="2">GNAT family N-acetyltransferase</fullName>
        <ecNumber evidence="2">2.3.1.-</ecNumber>
    </submittedName>
</protein>
<evidence type="ECO:0000259" key="1">
    <source>
        <dbReference type="PROSITE" id="PS51186"/>
    </source>
</evidence>
<proteinExistence type="predicted"/>
<name>A0ABW0SID0_9GAMM</name>
<dbReference type="PROSITE" id="PS51186">
    <property type="entry name" value="GNAT"/>
    <property type="match status" value="1"/>
</dbReference>
<keyword evidence="2" id="KW-0808">Transferase</keyword>
<dbReference type="Pfam" id="PF00583">
    <property type="entry name" value="Acetyltransf_1"/>
    <property type="match status" value="1"/>
</dbReference>
<keyword evidence="3" id="KW-1185">Reference proteome</keyword>
<dbReference type="Proteomes" id="UP001596036">
    <property type="component" value="Unassembled WGS sequence"/>
</dbReference>
<comment type="caution">
    <text evidence="2">The sequence shown here is derived from an EMBL/GenBank/DDBJ whole genome shotgun (WGS) entry which is preliminary data.</text>
</comment>
<dbReference type="GO" id="GO:0016746">
    <property type="term" value="F:acyltransferase activity"/>
    <property type="evidence" value="ECO:0007669"/>
    <property type="project" value="UniProtKB-KW"/>
</dbReference>
<dbReference type="Gene3D" id="3.40.630.30">
    <property type="match status" value="1"/>
</dbReference>